<dbReference type="EMBL" id="JACCFL010000001">
    <property type="protein sequence ID" value="NYJ23442.1"/>
    <property type="molecule type" value="Genomic_DNA"/>
</dbReference>
<feature type="domain" description="Xylose isomerase-like TIM barrel" evidence="2">
    <location>
        <begin position="27"/>
        <end position="248"/>
    </location>
</feature>
<dbReference type="InterPro" id="IPR013022">
    <property type="entry name" value="Xyl_isomerase-like_TIM-brl"/>
</dbReference>
<evidence type="ECO:0000313" key="3">
    <source>
        <dbReference type="EMBL" id="NYJ23442.1"/>
    </source>
</evidence>
<dbReference type="SUPFAM" id="SSF51658">
    <property type="entry name" value="Xylose isomerase-like"/>
    <property type="match status" value="1"/>
</dbReference>
<dbReference type="PANTHER" id="PTHR12110:SF53">
    <property type="entry name" value="BLR5974 PROTEIN"/>
    <property type="match status" value="1"/>
</dbReference>
<gene>
    <name evidence="3" type="ORF">HNR13_001729</name>
</gene>
<dbReference type="GO" id="GO:0016853">
    <property type="term" value="F:isomerase activity"/>
    <property type="evidence" value="ECO:0007669"/>
    <property type="project" value="UniProtKB-KW"/>
</dbReference>
<keyword evidence="1" id="KW-0119">Carbohydrate metabolism</keyword>
<sequence>MTDTIRPTWALSGFGDEIDPDPAVQIAVLQALGANHIEVRSAWGVNIVDLDDEQLDRLAGILAERGMRVSAIASPIGKVDVALPVEHEVERLGRAIAAAKRLDSGYIRLFSFYRAEGVPVEDIRDDVLTRMRALADAAEAAGVVLLHENEKDIYGDTPERCLDIVESVGSPALKLAWDSANFVQVGVAHPFDDGYALLRPHLEYLQVKDALSATSEVTPAGEGDGQVLETLTALRDDGYTGFASLEPHLTDVNALGGFSGPAAFGVAGRALRRLTDQIGVTLA</sequence>
<reference evidence="3 4" key="1">
    <citation type="submission" date="2020-07" db="EMBL/GenBank/DDBJ databases">
        <title>Sequencing the genomes of 1000 actinobacteria strains.</title>
        <authorList>
            <person name="Klenk H.-P."/>
        </authorList>
    </citation>
    <scope>NUCLEOTIDE SEQUENCE [LARGE SCALE GENOMIC DNA]</scope>
    <source>
        <strain evidence="3 4">DSM 15165</strain>
    </source>
</reference>
<evidence type="ECO:0000313" key="4">
    <source>
        <dbReference type="Proteomes" id="UP000578352"/>
    </source>
</evidence>
<accession>A0A853CSV4</accession>
<evidence type="ECO:0000259" key="2">
    <source>
        <dbReference type="Pfam" id="PF01261"/>
    </source>
</evidence>
<dbReference type="Proteomes" id="UP000578352">
    <property type="component" value="Unassembled WGS sequence"/>
</dbReference>
<protein>
    <submittedName>
        <fullName evidence="3">Sugar phosphate isomerase/epimerase</fullName>
    </submittedName>
</protein>
<organism evidence="3 4">
    <name type="scientific">Leifsonia shinshuensis</name>
    <dbReference type="NCBI Taxonomy" id="150026"/>
    <lineage>
        <taxon>Bacteria</taxon>
        <taxon>Bacillati</taxon>
        <taxon>Actinomycetota</taxon>
        <taxon>Actinomycetes</taxon>
        <taxon>Micrococcales</taxon>
        <taxon>Microbacteriaceae</taxon>
        <taxon>Leifsonia</taxon>
    </lineage>
</organism>
<keyword evidence="3" id="KW-0413">Isomerase</keyword>
<proteinExistence type="predicted"/>
<dbReference type="InterPro" id="IPR036237">
    <property type="entry name" value="Xyl_isomerase-like_sf"/>
</dbReference>
<dbReference type="InterPro" id="IPR050312">
    <property type="entry name" value="IolE/XylAMocC-like"/>
</dbReference>
<comment type="caution">
    <text evidence="3">The sequence shown here is derived from an EMBL/GenBank/DDBJ whole genome shotgun (WGS) entry which is preliminary data.</text>
</comment>
<dbReference type="PANTHER" id="PTHR12110">
    <property type="entry name" value="HYDROXYPYRUVATE ISOMERASE"/>
    <property type="match status" value="1"/>
</dbReference>
<dbReference type="AlphaFoldDB" id="A0A853CSV4"/>
<name>A0A853CSV4_9MICO</name>
<dbReference type="Pfam" id="PF01261">
    <property type="entry name" value="AP_endonuc_2"/>
    <property type="match status" value="1"/>
</dbReference>
<dbReference type="Gene3D" id="3.20.20.150">
    <property type="entry name" value="Divalent-metal-dependent TIM barrel enzymes"/>
    <property type="match status" value="1"/>
</dbReference>
<evidence type="ECO:0000256" key="1">
    <source>
        <dbReference type="ARBA" id="ARBA00023277"/>
    </source>
</evidence>